<reference evidence="2 3" key="1">
    <citation type="submission" date="2018-09" db="EMBL/GenBank/DDBJ databases">
        <title>Whole genome sequencing of Microbacterium oryzae strain MB-10T.</title>
        <authorList>
            <person name="Das S.K."/>
        </authorList>
    </citation>
    <scope>NUCLEOTIDE SEQUENCE [LARGE SCALE GENOMIC DNA]</scope>
    <source>
        <strain evidence="2 3">MB-10</strain>
    </source>
</reference>
<dbReference type="InterPro" id="IPR011749">
    <property type="entry name" value="CHP02243"/>
</dbReference>
<dbReference type="RefSeq" id="WP_156241511.1">
    <property type="nucleotide sequence ID" value="NZ_BAAAZL010000002.1"/>
</dbReference>
<proteinExistence type="predicted"/>
<dbReference type="OrthoDB" id="266253at2"/>
<dbReference type="Proteomes" id="UP000422989">
    <property type="component" value="Chromosome"/>
</dbReference>
<dbReference type="NCBIfam" id="TIGR02243">
    <property type="entry name" value="putative baseplate assembly protein"/>
    <property type="match status" value="1"/>
</dbReference>
<organism evidence="2 3">
    <name type="scientific">Microbacterium oryzae</name>
    <dbReference type="NCBI Taxonomy" id="743009"/>
    <lineage>
        <taxon>Bacteria</taxon>
        <taxon>Bacillati</taxon>
        <taxon>Actinomycetota</taxon>
        <taxon>Actinomycetes</taxon>
        <taxon>Micrococcales</taxon>
        <taxon>Microbacteriaceae</taxon>
        <taxon>Microbacterium</taxon>
    </lineage>
</organism>
<dbReference type="AlphaFoldDB" id="A0A6I6E6T9"/>
<gene>
    <name evidence="2" type="ORF">D7D94_04570</name>
</gene>
<evidence type="ECO:0000256" key="1">
    <source>
        <dbReference type="SAM" id="MobiDB-lite"/>
    </source>
</evidence>
<accession>A0A6I6E6T9</accession>
<keyword evidence="3" id="KW-1185">Reference proteome</keyword>
<evidence type="ECO:0000313" key="2">
    <source>
        <dbReference type="EMBL" id="QGU27018.1"/>
    </source>
</evidence>
<protein>
    <submittedName>
        <fullName evidence="2">Putative baseplate assembly protein</fullName>
    </submittedName>
</protein>
<evidence type="ECO:0000313" key="3">
    <source>
        <dbReference type="Proteomes" id="UP000422989"/>
    </source>
</evidence>
<feature type="region of interest" description="Disordered" evidence="1">
    <location>
        <begin position="878"/>
        <end position="899"/>
    </location>
</feature>
<sequence length="916" mass="97311">MSTGAHRDCACCGGLADRTPVEIVNRPGLPAIEYRAGAYAQFRASMLAGLSRADRTALKGLTTRETDDFSIALLDAWAVAADVITFYTERIANEHYLGTATERGSIAGQAALLGYRLKPGVAASAWLAVTAEATPGGPEGSAIPAGTRVQTIPDPGDLPQSFETAAPIVAYPAWNRLELRMFEPRTTANGGKAIVLAGVETGLRPGDEILTTGVNWRKSPGTWQMARVQDVKVERDTGTTHVEAIPNPIIPAGDGAELQIFALRHRSTLFGANAIDPKLLPTEVRGRFTSEGVGQIDSVSGDWRFDPLTGKDVPGGKKTSVPLSASYPGVEPSGLAVLTNAAATMLCDVIGVAEGSVALYGISAQVTSLEVGETSSVPRELAVATTSSASTELAVSEFGGTKTRGTVVSFCSDRLTFAPVAITRPLWGDVIQLASPVPGLREPHDVLVRGKRVRMAAPDKDDDGWIDPLEKGEPVIISLALIEGDPTRRHCVVLEDSGRQVAVDVPLTNLTILPPHPDDPIVGEVVTVEAAERIGLIDELVLVEPLRNVYSRDARIEIFGNVAAAAHGETAPRETLGSGDGARAFQTFTLRKAPLTYVPSEEPGGAASSLDVRVNDIRWHEVPTLFGRGPRDRVYTTAIDDAGAVTITFGDGVTGARLPTGYDNVVAHYRTGIGRAGEARAEQIALPVARPLGMKGAVNPLPAAGGQEPQTAADARANAPRSVLTLGRVVSLQDYADFAADYAGIAKATATWTWDTHRRGVHVTIASADGQPIDTGSTLLNDVRRALRSVSDPRVPLEVKDFRPRRFTVGAHLRVHPDHDPERVRDTVVDSLVRRYAFDRRSFGEGVSLSELALAIHAIEGVEGVRIERLHPSDDRSGTFSEFLSAEAPTPGGSPTTRGAEILTLANKDALLEVDW</sequence>
<dbReference type="EMBL" id="CP032550">
    <property type="protein sequence ID" value="QGU27018.1"/>
    <property type="molecule type" value="Genomic_DNA"/>
</dbReference>
<dbReference type="KEGG" id="moj:D7D94_04570"/>
<feature type="region of interest" description="Disordered" evidence="1">
    <location>
        <begin position="136"/>
        <end position="158"/>
    </location>
</feature>
<name>A0A6I6E6T9_9MICO</name>